<reference evidence="2 3" key="1">
    <citation type="submission" date="2016-03" db="EMBL/GenBank/DDBJ databases">
        <authorList>
            <person name="Ploux O."/>
        </authorList>
    </citation>
    <scope>NUCLEOTIDE SEQUENCE [LARGE SCALE GENOMIC DNA]</scope>
    <source>
        <strain evidence="2 3">R-45370</strain>
    </source>
</reference>
<organism evidence="2 3">
    <name type="scientific">Methylomonas lenta</name>
    <dbReference type="NCBI Taxonomy" id="980561"/>
    <lineage>
        <taxon>Bacteria</taxon>
        <taxon>Pseudomonadati</taxon>
        <taxon>Pseudomonadota</taxon>
        <taxon>Gammaproteobacteria</taxon>
        <taxon>Methylococcales</taxon>
        <taxon>Methylococcaceae</taxon>
        <taxon>Methylomonas</taxon>
    </lineage>
</organism>
<dbReference type="InterPro" id="IPR011990">
    <property type="entry name" value="TPR-like_helical_dom_sf"/>
</dbReference>
<evidence type="ECO:0000313" key="2">
    <source>
        <dbReference type="EMBL" id="OAI14475.1"/>
    </source>
</evidence>
<dbReference type="Gene3D" id="1.25.40.10">
    <property type="entry name" value="Tetratricopeptide repeat domain"/>
    <property type="match status" value="1"/>
</dbReference>
<feature type="transmembrane region" description="Helical" evidence="1">
    <location>
        <begin position="293"/>
        <end position="312"/>
    </location>
</feature>
<keyword evidence="1" id="KW-1133">Transmembrane helix</keyword>
<feature type="transmembrane region" description="Helical" evidence="1">
    <location>
        <begin position="348"/>
        <end position="367"/>
    </location>
</feature>
<dbReference type="EMBL" id="LUUI01000109">
    <property type="protein sequence ID" value="OAI14475.1"/>
    <property type="molecule type" value="Genomic_DNA"/>
</dbReference>
<gene>
    <name evidence="2" type="ORF">A1359_10385</name>
</gene>
<feature type="transmembrane region" description="Helical" evidence="1">
    <location>
        <begin position="82"/>
        <end position="101"/>
    </location>
</feature>
<feature type="transmembrane region" description="Helical" evidence="1">
    <location>
        <begin position="137"/>
        <end position="158"/>
    </location>
</feature>
<dbReference type="Proteomes" id="UP000078476">
    <property type="component" value="Unassembled WGS sequence"/>
</dbReference>
<feature type="transmembrane region" description="Helical" evidence="1">
    <location>
        <begin position="193"/>
        <end position="208"/>
    </location>
</feature>
<sequence>MQGFFLILITIVYYWISLPGLAGGFILDDQPNLEGLDQAYANHQLSQFIFSGIASELGRPISLFSFALQAEHWPSNPYPFKLASLCIHIANAYLVYVCCYLIGQIKNWPQRSIFLFAGTVFSLWLFHPLNISTVFYVVQRMVLLAGFFSLLGVISFLWSIKHYQQRPSKFYLVIATLGMAITYVLGILSKENAILTGLMLSVLYVFLLRKQCGNKLWDAWVIIFGILPSLLVLGYLCLHIAQHTRPDFGPFERLLTESVILQDYLDKILLPTPRKLNIFNDGFPVYKNLFDSTATIISVSFWLALSALALILRKRAAFFAFGVFWFLSGHLLESSIFGLELYFEHRNYLPSLGILIGIVGTVIELNLKAIDFSNTTKKWLNYASTGLLFSLATGYVLIYGAEISTWRSPGALAISALTERPESIRAYQDAASSFTNAGDFAHASLILQSVEKKWPGFPGTYSQIILLHCFDKHVTLPNHSAIEQRLASGRFDRGTIDAWHQILDLKKNGICPDLTWAYYQELVELLINNKNYGSQKDDFVVLLALSFNANRQFNEAAAALDKFPENRATLDFLILKAQFYAMAGKKQESLHILERAKNKFSNNLKVWLPRQDQLERLQKQVLDSVKTEQGKVER</sequence>
<dbReference type="AlphaFoldDB" id="A0A177N9A9"/>
<evidence type="ECO:0000256" key="1">
    <source>
        <dbReference type="SAM" id="Phobius"/>
    </source>
</evidence>
<evidence type="ECO:0008006" key="4">
    <source>
        <dbReference type="Google" id="ProtNLM"/>
    </source>
</evidence>
<feature type="transmembrane region" description="Helical" evidence="1">
    <location>
        <begin position="220"/>
        <end position="241"/>
    </location>
</feature>
<feature type="transmembrane region" description="Helical" evidence="1">
    <location>
        <begin position="113"/>
        <end position="131"/>
    </location>
</feature>
<proteinExistence type="predicted"/>
<keyword evidence="1" id="KW-0472">Membrane</keyword>
<name>A0A177N9A9_9GAMM</name>
<dbReference type="SUPFAM" id="SSF48452">
    <property type="entry name" value="TPR-like"/>
    <property type="match status" value="1"/>
</dbReference>
<feature type="transmembrane region" description="Helical" evidence="1">
    <location>
        <begin position="379"/>
        <end position="401"/>
    </location>
</feature>
<feature type="transmembrane region" description="Helical" evidence="1">
    <location>
        <begin position="6"/>
        <end position="27"/>
    </location>
</feature>
<comment type="caution">
    <text evidence="2">The sequence shown here is derived from an EMBL/GenBank/DDBJ whole genome shotgun (WGS) entry which is preliminary data.</text>
</comment>
<protein>
    <recommendedName>
        <fullName evidence="4">Tetratricopeptide repeat protein</fullName>
    </recommendedName>
</protein>
<feature type="transmembrane region" description="Helical" evidence="1">
    <location>
        <begin position="170"/>
        <end position="187"/>
    </location>
</feature>
<keyword evidence="3" id="KW-1185">Reference proteome</keyword>
<feature type="transmembrane region" description="Helical" evidence="1">
    <location>
        <begin position="319"/>
        <end position="342"/>
    </location>
</feature>
<accession>A0A177N9A9</accession>
<evidence type="ECO:0000313" key="3">
    <source>
        <dbReference type="Proteomes" id="UP000078476"/>
    </source>
</evidence>
<dbReference type="STRING" id="980561.A1359_10385"/>
<keyword evidence="1" id="KW-0812">Transmembrane</keyword>